<keyword evidence="3 5" id="KW-0479">Metal-binding</keyword>
<dbReference type="EMBL" id="RPOK01000002">
    <property type="protein sequence ID" value="RPJ67374.1"/>
    <property type="molecule type" value="Genomic_DNA"/>
</dbReference>
<dbReference type="Gene3D" id="1.10.490.10">
    <property type="entry name" value="Globins"/>
    <property type="match status" value="1"/>
</dbReference>
<keyword evidence="4 5" id="KW-0408">Iron</keyword>
<accession>A0A3N5Z8Y8</accession>
<feature type="signal peptide" evidence="6">
    <location>
        <begin position="1"/>
        <end position="19"/>
    </location>
</feature>
<dbReference type="PROSITE" id="PS51257">
    <property type="entry name" value="PROKAR_LIPOPROTEIN"/>
    <property type="match status" value="1"/>
</dbReference>
<reference evidence="7 8" key="1">
    <citation type="submission" date="2018-11" db="EMBL/GenBank/DDBJ databases">
        <authorList>
            <person name="Ye M.-Q."/>
            <person name="Du Z.-J."/>
        </authorList>
    </citation>
    <scope>NUCLEOTIDE SEQUENCE [LARGE SCALE GENOMIC DNA]</scope>
    <source>
        <strain evidence="7 8">U0105</strain>
    </source>
</reference>
<dbReference type="Pfam" id="PF01152">
    <property type="entry name" value="Bac_globin"/>
    <property type="match status" value="1"/>
</dbReference>
<evidence type="ECO:0000256" key="3">
    <source>
        <dbReference type="ARBA" id="ARBA00022723"/>
    </source>
</evidence>
<dbReference type="GO" id="GO:0046872">
    <property type="term" value="F:metal ion binding"/>
    <property type="evidence" value="ECO:0007669"/>
    <property type="project" value="UniProtKB-KW"/>
</dbReference>
<feature type="binding site" description="distal binding residue" evidence="5">
    <location>
        <position position="91"/>
    </location>
    <ligand>
        <name>heme</name>
        <dbReference type="ChEBI" id="CHEBI:30413"/>
    </ligand>
    <ligandPart>
        <name>Fe</name>
        <dbReference type="ChEBI" id="CHEBI:18248"/>
    </ligandPart>
</feature>
<dbReference type="SUPFAM" id="SSF46458">
    <property type="entry name" value="Globin-like"/>
    <property type="match status" value="1"/>
</dbReference>
<evidence type="ECO:0000256" key="5">
    <source>
        <dbReference type="PIRSR" id="PIRSR601486-1"/>
    </source>
</evidence>
<evidence type="ECO:0000256" key="2">
    <source>
        <dbReference type="ARBA" id="ARBA00022617"/>
    </source>
</evidence>
<keyword evidence="8" id="KW-1185">Reference proteome</keyword>
<evidence type="ECO:0000256" key="4">
    <source>
        <dbReference type="ARBA" id="ARBA00023004"/>
    </source>
</evidence>
<dbReference type="CDD" id="cd00454">
    <property type="entry name" value="TrHb1_N"/>
    <property type="match status" value="1"/>
</dbReference>
<comment type="caution">
    <text evidence="7">The sequence shown here is derived from an EMBL/GenBank/DDBJ whole genome shotgun (WGS) entry which is preliminary data.</text>
</comment>
<proteinExistence type="predicted"/>
<protein>
    <submittedName>
        <fullName evidence="7">Group 1 truncated hemoglobin</fullName>
    </submittedName>
</protein>
<evidence type="ECO:0000313" key="8">
    <source>
        <dbReference type="Proteomes" id="UP000275281"/>
    </source>
</evidence>
<dbReference type="RefSeq" id="WP_124027274.1">
    <property type="nucleotide sequence ID" value="NZ_JBHRSN010000015.1"/>
</dbReference>
<dbReference type="Proteomes" id="UP000275281">
    <property type="component" value="Unassembled WGS sequence"/>
</dbReference>
<dbReference type="InterPro" id="IPR001486">
    <property type="entry name" value="Hemoglobin_trunc"/>
</dbReference>
<dbReference type="OrthoDB" id="9795814at2"/>
<name>A0A3N5Z8Y8_9ALTE</name>
<keyword evidence="2 5" id="KW-0349">Heme</keyword>
<feature type="chain" id="PRO_5018119006" evidence="6">
    <location>
        <begin position="20"/>
        <end position="139"/>
    </location>
</feature>
<dbReference type="AlphaFoldDB" id="A0A3N5Z8Y8"/>
<keyword evidence="6" id="KW-0732">Signal</keyword>
<sequence length="139" mass="15688">MKTIKFCVFLGVILLQACATTPPTLYQELGGEKKVVEIVDNFIAEIEFDETLFEYFKDSNVNRFREKLIEHVCMLTDGPCEYTGDSMVDVHTGMNITESDFNRGVDLFINAMTKAGVPHATQNKVLAVMAPTRKEIIYL</sequence>
<keyword evidence="1" id="KW-0813">Transport</keyword>
<dbReference type="InterPro" id="IPR009050">
    <property type="entry name" value="Globin-like_sf"/>
</dbReference>
<organism evidence="7 8">
    <name type="scientific">Alteromonas sediminis</name>
    <dbReference type="NCBI Taxonomy" id="2259342"/>
    <lineage>
        <taxon>Bacteria</taxon>
        <taxon>Pseudomonadati</taxon>
        <taxon>Pseudomonadota</taxon>
        <taxon>Gammaproteobacteria</taxon>
        <taxon>Alteromonadales</taxon>
        <taxon>Alteromonadaceae</taxon>
        <taxon>Alteromonas/Salinimonas group</taxon>
        <taxon>Alteromonas</taxon>
    </lineage>
</organism>
<evidence type="ECO:0000256" key="6">
    <source>
        <dbReference type="SAM" id="SignalP"/>
    </source>
</evidence>
<dbReference type="GO" id="GO:0020037">
    <property type="term" value="F:heme binding"/>
    <property type="evidence" value="ECO:0007669"/>
    <property type="project" value="InterPro"/>
</dbReference>
<gene>
    <name evidence="7" type="ORF">DRW07_07560</name>
</gene>
<dbReference type="GO" id="GO:0019825">
    <property type="term" value="F:oxygen binding"/>
    <property type="evidence" value="ECO:0007669"/>
    <property type="project" value="InterPro"/>
</dbReference>
<dbReference type="InterPro" id="IPR012292">
    <property type="entry name" value="Globin/Proto"/>
</dbReference>
<evidence type="ECO:0000313" key="7">
    <source>
        <dbReference type="EMBL" id="RPJ67374.1"/>
    </source>
</evidence>
<evidence type="ECO:0000256" key="1">
    <source>
        <dbReference type="ARBA" id="ARBA00022448"/>
    </source>
</evidence>